<dbReference type="GO" id="GO:0047570">
    <property type="term" value="F:3-oxoadipate enol-lactonase activity"/>
    <property type="evidence" value="ECO:0007669"/>
    <property type="project" value="UniProtKB-EC"/>
</dbReference>
<dbReference type="InterPro" id="IPR000639">
    <property type="entry name" value="Epox_hydrolase-like"/>
</dbReference>
<evidence type="ECO:0000313" key="4">
    <source>
        <dbReference type="Proteomes" id="UP000236642"/>
    </source>
</evidence>
<evidence type="ECO:0000259" key="2">
    <source>
        <dbReference type="Pfam" id="PF00561"/>
    </source>
</evidence>
<dbReference type="Gene3D" id="3.40.50.1820">
    <property type="entry name" value="alpha/beta hydrolase"/>
    <property type="match status" value="1"/>
</dbReference>
<gene>
    <name evidence="3" type="primary">catD_1</name>
    <name evidence="3" type="ORF">HRbin22_00405</name>
</gene>
<sequence length="265" mass="28996">MPFATINGLRLVYDVRGQGIPVLWIHGFPLGRWLWDPQVEALADIARSIAVDLRGFGGSSAPEGPYTMETYAADLRGLLDTLGIDRVVLAGLSMGGYVAFAFYAAYPERVRALILADTRHQADTPEARANRYALIERIRAEGTPAAVEAFLPRLFGATTQQERPELVETLRRKMLTNPAVGLIGALQAMAERPDRTELLPSIQVPTLVIVGEEDAVTPPDTARQMAEGIPHARLVVIPRAGHLANVEAHEAFNEAVRTFLRELEA</sequence>
<evidence type="ECO:0000313" key="3">
    <source>
        <dbReference type="EMBL" id="GBD08172.1"/>
    </source>
</evidence>
<accession>A0A2H5Y437</accession>
<dbReference type="InterPro" id="IPR000073">
    <property type="entry name" value="AB_hydrolase_1"/>
</dbReference>
<dbReference type="EC" id="3.1.1.24" evidence="3"/>
<dbReference type="AlphaFoldDB" id="A0A2H5Y437"/>
<dbReference type="PANTHER" id="PTHR43798:SF31">
    <property type="entry name" value="AB HYDROLASE SUPERFAMILY PROTEIN YCLE"/>
    <property type="match status" value="1"/>
</dbReference>
<dbReference type="InterPro" id="IPR029058">
    <property type="entry name" value="AB_hydrolase_fold"/>
</dbReference>
<dbReference type="PANTHER" id="PTHR43798">
    <property type="entry name" value="MONOACYLGLYCEROL LIPASE"/>
    <property type="match status" value="1"/>
</dbReference>
<dbReference type="InterPro" id="IPR050266">
    <property type="entry name" value="AB_hydrolase_sf"/>
</dbReference>
<reference evidence="4" key="1">
    <citation type="submission" date="2017-09" db="EMBL/GenBank/DDBJ databases">
        <title>Metaegenomics of thermophilic ammonia-oxidizing enrichment culture.</title>
        <authorList>
            <person name="Kato S."/>
            <person name="Suzuki K."/>
        </authorList>
    </citation>
    <scope>NUCLEOTIDE SEQUENCE [LARGE SCALE GENOMIC DNA]</scope>
</reference>
<dbReference type="SUPFAM" id="SSF53474">
    <property type="entry name" value="alpha/beta-Hydrolases"/>
    <property type="match status" value="1"/>
</dbReference>
<dbReference type="EMBL" id="BEHY01000005">
    <property type="protein sequence ID" value="GBD08172.1"/>
    <property type="molecule type" value="Genomic_DNA"/>
</dbReference>
<comment type="caution">
    <text evidence="3">The sequence shown here is derived from an EMBL/GenBank/DDBJ whole genome shotgun (WGS) entry which is preliminary data.</text>
</comment>
<dbReference type="Pfam" id="PF00561">
    <property type="entry name" value="Abhydrolase_1"/>
    <property type="match status" value="1"/>
</dbReference>
<evidence type="ECO:0000256" key="1">
    <source>
        <dbReference type="ARBA" id="ARBA00022801"/>
    </source>
</evidence>
<proteinExistence type="predicted"/>
<name>A0A2H5Y437_9CHLR</name>
<feature type="domain" description="AB hydrolase-1" evidence="2">
    <location>
        <begin position="21"/>
        <end position="247"/>
    </location>
</feature>
<dbReference type="PRINTS" id="PR00111">
    <property type="entry name" value="ABHYDROLASE"/>
</dbReference>
<dbReference type="GO" id="GO:0016020">
    <property type="term" value="C:membrane"/>
    <property type="evidence" value="ECO:0007669"/>
    <property type="project" value="TreeGrafter"/>
</dbReference>
<dbReference type="Proteomes" id="UP000236642">
    <property type="component" value="Unassembled WGS sequence"/>
</dbReference>
<organism evidence="3 4">
    <name type="scientific">Candidatus Thermoflexus japonica</name>
    <dbReference type="NCBI Taxonomy" id="2035417"/>
    <lineage>
        <taxon>Bacteria</taxon>
        <taxon>Bacillati</taxon>
        <taxon>Chloroflexota</taxon>
        <taxon>Thermoflexia</taxon>
        <taxon>Thermoflexales</taxon>
        <taxon>Thermoflexaceae</taxon>
        <taxon>Thermoflexus</taxon>
    </lineage>
</organism>
<protein>
    <submittedName>
        <fullName evidence="3">3-oxoadipate enol-lactonase 2</fullName>
        <ecNumber evidence="3">3.1.1.24</ecNumber>
    </submittedName>
</protein>
<dbReference type="PRINTS" id="PR00412">
    <property type="entry name" value="EPOXHYDRLASE"/>
</dbReference>
<keyword evidence="1 3" id="KW-0378">Hydrolase</keyword>